<dbReference type="Proteomes" id="UP000607559">
    <property type="component" value="Unassembled WGS sequence"/>
</dbReference>
<evidence type="ECO:0000256" key="18">
    <source>
        <dbReference type="SAM" id="Coils"/>
    </source>
</evidence>
<evidence type="ECO:0000256" key="16">
    <source>
        <dbReference type="PROSITE-ProRule" id="PRU00110"/>
    </source>
</evidence>
<dbReference type="FunFam" id="3.30.565.10:FF:000010">
    <property type="entry name" value="Sensor histidine kinase RcsC"/>
    <property type="match status" value="1"/>
</dbReference>
<accession>A0A8J2UDB2</accession>
<evidence type="ECO:0000256" key="2">
    <source>
        <dbReference type="ARBA" id="ARBA00004651"/>
    </source>
</evidence>
<dbReference type="CDD" id="cd17546">
    <property type="entry name" value="REC_hyHK_CKI1_RcsC-like"/>
    <property type="match status" value="1"/>
</dbReference>
<dbReference type="FunFam" id="1.10.287.130:FF:000002">
    <property type="entry name" value="Two-component osmosensing histidine kinase"/>
    <property type="match status" value="1"/>
</dbReference>
<evidence type="ECO:0000256" key="15">
    <source>
        <dbReference type="ARBA" id="ARBA00068150"/>
    </source>
</evidence>
<evidence type="ECO:0000313" key="23">
    <source>
        <dbReference type="Proteomes" id="UP000607559"/>
    </source>
</evidence>
<dbReference type="InterPro" id="IPR011006">
    <property type="entry name" value="CheY-like_superfamily"/>
</dbReference>
<keyword evidence="6" id="KW-0808">Transferase</keyword>
<keyword evidence="10" id="KW-0067">ATP-binding</keyword>
<evidence type="ECO:0000256" key="9">
    <source>
        <dbReference type="ARBA" id="ARBA00022777"/>
    </source>
</evidence>
<proteinExistence type="predicted"/>
<dbReference type="SUPFAM" id="SSF52172">
    <property type="entry name" value="CheY-like"/>
    <property type="match status" value="1"/>
</dbReference>
<evidence type="ECO:0000256" key="3">
    <source>
        <dbReference type="ARBA" id="ARBA00012438"/>
    </source>
</evidence>
<evidence type="ECO:0000256" key="17">
    <source>
        <dbReference type="PROSITE-ProRule" id="PRU00169"/>
    </source>
</evidence>
<dbReference type="CDD" id="cd00082">
    <property type="entry name" value="HisKA"/>
    <property type="match status" value="1"/>
</dbReference>
<evidence type="ECO:0000256" key="6">
    <source>
        <dbReference type="ARBA" id="ARBA00022679"/>
    </source>
</evidence>
<evidence type="ECO:0000259" key="19">
    <source>
        <dbReference type="PROSITE" id="PS50109"/>
    </source>
</evidence>
<feature type="modified residue" description="Phosphohistidine" evidence="16">
    <location>
        <position position="586"/>
    </location>
</feature>
<keyword evidence="13" id="KW-0472">Membrane</keyword>
<dbReference type="PROSITE" id="PS50110">
    <property type="entry name" value="RESPONSE_REGULATORY"/>
    <property type="match status" value="1"/>
</dbReference>
<keyword evidence="5 17" id="KW-0597">Phosphoprotein</keyword>
<dbReference type="AlphaFoldDB" id="A0A8J2UDB2"/>
<dbReference type="RefSeq" id="WP_188931930.1">
    <property type="nucleotide sequence ID" value="NZ_BMJC01000002.1"/>
</dbReference>
<keyword evidence="4" id="KW-1003">Cell membrane</keyword>
<organism evidence="22 23">
    <name type="scientific">Puia dinghuensis</name>
    <dbReference type="NCBI Taxonomy" id="1792502"/>
    <lineage>
        <taxon>Bacteria</taxon>
        <taxon>Pseudomonadati</taxon>
        <taxon>Bacteroidota</taxon>
        <taxon>Chitinophagia</taxon>
        <taxon>Chitinophagales</taxon>
        <taxon>Chitinophagaceae</taxon>
        <taxon>Puia</taxon>
    </lineage>
</organism>
<dbReference type="InterPro" id="IPR036890">
    <property type="entry name" value="HATPase_C_sf"/>
</dbReference>
<keyword evidence="9" id="KW-0418">Kinase</keyword>
<comment type="catalytic activity">
    <reaction evidence="1">
        <text>ATP + protein L-histidine = ADP + protein N-phospho-L-histidine.</text>
        <dbReference type="EC" id="2.7.13.3"/>
    </reaction>
</comment>
<evidence type="ECO:0000256" key="7">
    <source>
        <dbReference type="ARBA" id="ARBA00022692"/>
    </source>
</evidence>
<dbReference type="InterPro" id="IPR003594">
    <property type="entry name" value="HATPase_dom"/>
</dbReference>
<feature type="coiled-coil region" evidence="18">
    <location>
        <begin position="99"/>
        <end position="129"/>
    </location>
</feature>
<reference evidence="22" key="2">
    <citation type="submission" date="2020-09" db="EMBL/GenBank/DDBJ databases">
        <authorList>
            <person name="Sun Q."/>
            <person name="Zhou Y."/>
        </authorList>
    </citation>
    <scope>NUCLEOTIDE SEQUENCE</scope>
    <source>
        <strain evidence="22">CGMCC 1.15448</strain>
    </source>
</reference>
<evidence type="ECO:0000256" key="11">
    <source>
        <dbReference type="ARBA" id="ARBA00022989"/>
    </source>
</evidence>
<evidence type="ECO:0000259" key="20">
    <source>
        <dbReference type="PROSITE" id="PS50110"/>
    </source>
</evidence>
<dbReference type="Pfam" id="PF00512">
    <property type="entry name" value="HisKA"/>
    <property type="match status" value="1"/>
</dbReference>
<dbReference type="GO" id="GO:0000155">
    <property type="term" value="F:phosphorelay sensor kinase activity"/>
    <property type="evidence" value="ECO:0007669"/>
    <property type="project" value="InterPro"/>
</dbReference>
<evidence type="ECO:0000256" key="13">
    <source>
        <dbReference type="ARBA" id="ARBA00023136"/>
    </source>
</evidence>
<feature type="domain" description="HPt" evidence="21">
    <location>
        <begin position="547"/>
        <end position="641"/>
    </location>
</feature>
<dbReference type="Gene3D" id="3.40.50.2300">
    <property type="match status" value="1"/>
</dbReference>
<dbReference type="SMART" id="SM00388">
    <property type="entry name" value="HisKA"/>
    <property type="match status" value="1"/>
</dbReference>
<gene>
    <name evidence="22" type="ORF">GCM10011511_24680</name>
</gene>
<dbReference type="GO" id="GO:0005886">
    <property type="term" value="C:plasma membrane"/>
    <property type="evidence" value="ECO:0007669"/>
    <property type="project" value="UniProtKB-SubCell"/>
</dbReference>
<evidence type="ECO:0000256" key="5">
    <source>
        <dbReference type="ARBA" id="ARBA00022553"/>
    </source>
</evidence>
<name>A0A8J2UDB2_9BACT</name>
<dbReference type="SUPFAM" id="SSF47226">
    <property type="entry name" value="Histidine-containing phosphotransfer domain, HPT domain"/>
    <property type="match status" value="1"/>
</dbReference>
<dbReference type="SUPFAM" id="SSF55874">
    <property type="entry name" value="ATPase domain of HSP90 chaperone/DNA topoisomerase II/histidine kinase"/>
    <property type="match status" value="1"/>
</dbReference>
<evidence type="ECO:0000256" key="1">
    <source>
        <dbReference type="ARBA" id="ARBA00000085"/>
    </source>
</evidence>
<dbReference type="Pfam" id="PF02518">
    <property type="entry name" value="HATPase_c"/>
    <property type="match status" value="1"/>
</dbReference>
<dbReference type="CDD" id="cd16922">
    <property type="entry name" value="HATPase_EvgS-ArcB-TorS-like"/>
    <property type="match status" value="1"/>
</dbReference>
<dbReference type="EC" id="2.7.13.3" evidence="3"/>
<feature type="modified residue" description="4-aspartylphosphate" evidence="17">
    <location>
        <position position="437"/>
    </location>
</feature>
<dbReference type="InterPro" id="IPR036097">
    <property type="entry name" value="HisK_dim/P_sf"/>
</dbReference>
<dbReference type="InterPro" id="IPR003661">
    <property type="entry name" value="HisK_dim/P_dom"/>
</dbReference>
<comment type="caution">
    <text evidence="22">The sequence shown here is derived from an EMBL/GenBank/DDBJ whole genome shotgun (WGS) entry which is preliminary data.</text>
</comment>
<dbReference type="Gene3D" id="1.20.120.160">
    <property type="entry name" value="HPT domain"/>
    <property type="match status" value="1"/>
</dbReference>
<keyword evidence="12" id="KW-0902">Two-component regulatory system</keyword>
<keyword evidence="18" id="KW-0175">Coiled coil</keyword>
<reference evidence="22" key="1">
    <citation type="journal article" date="2014" name="Int. J. Syst. Evol. Microbiol.">
        <title>Complete genome sequence of Corynebacterium casei LMG S-19264T (=DSM 44701T), isolated from a smear-ripened cheese.</title>
        <authorList>
            <consortium name="US DOE Joint Genome Institute (JGI-PGF)"/>
            <person name="Walter F."/>
            <person name="Albersmeier A."/>
            <person name="Kalinowski J."/>
            <person name="Ruckert C."/>
        </authorList>
    </citation>
    <scope>NUCLEOTIDE SEQUENCE</scope>
    <source>
        <strain evidence="22">CGMCC 1.15448</strain>
    </source>
</reference>
<dbReference type="SMART" id="SM00387">
    <property type="entry name" value="HATPase_c"/>
    <property type="match status" value="1"/>
</dbReference>
<dbReference type="SMART" id="SM00448">
    <property type="entry name" value="REC"/>
    <property type="match status" value="1"/>
</dbReference>
<evidence type="ECO:0000259" key="21">
    <source>
        <dbReference type="PROSITE" id="PS50894"/>
    </source>
</evidence>
<dbReference type="SUPFAM" id="SSF47384">
    <property type="entry name" value="Homodimeric domain of signal transducing histidine kinase"/>
    <property type="match status" value="1"/>
</dbReference>
<keyword evidence="23" id="KW-1185">Reference proteome</keyword>
<evidence type="ECO:0000256" key="8">
    <source>
        <dbReference type="ARBA" id="ARBA00022741"/>
    </source>
</evidence>
<dbReference type="PRINTS" id="PR00344">
    <property type="entry name" value="BCTRLSENSOR"/>
</dbReference>
<evidence type="ECO:0000256" key="4">
    <source>
        <dbReference type="ARBA" id="ARBA00022475"/>
    </source>
</evidence>
<dbReference type="InterPro" id="IPR036641">
    <property type="entry name" value="HPT_dom_sf"/>
</dbReference>
<dbReference type="InterPro" id="IPR005467">
    <property type="entry name" value="His_kinase_dom"/>
</dbReference>
<protein>
    <recommendedName>
        <fullName evidence="15">Sensory/regulatory protein RpfC</fullName>
        <ecNumber evidence="3">2.7.13.3</ecNumber>
    </recommendedName>
</protein>
<dbReference type="Pfam" id="PF00072">
    <property type="entry name" value="Response_reg"/>
    <property type="match status" value="1"/>
</dbReference>
<dbReference type="PANTHER" id="PTHR45339:SF1">
    <property type="entry name" value="HYBRID SIGNAL TRANSDUCTION HISTIDINE KINASE J"/>
    <property type="match status" value="1"/>
</dbReference>
<dbReference type="InterPro" id="IPR004358">
    <property type="entry name" value="Sig_transdc_His_kin-like_C"/>
</dbReference>
<sequence length="647" mass="71681">MPLHKLLVRQIRKHLPEELWSDERLTRFAEAVNDSYNAFEKDKALADHASRLNEEEYIRINDKLKAEVLGRWQAIKVLKEAIGRLDEPHVQGSPAGSDEDSLNATLAQLEAQLSRQRQIEADLIEAREQAEQFARSKDNFLANMSHEIRTPMNAVLGMAGQLAKTNLDDKQRFYLDTIHSASENLLVILNDILDLTKIKAGKLGLEKIGFQPATVINRALQVMMHRAEEKGLQLQIDFCDPLLSAVFIGDPYRLNQVLLNLLSNAIKFTSEGGVGLSCRVLEDKAHLQKILIEVADTGMGMDQSFIQNLFDKFTQEYDSVTRKFGGTGLGMSICKELIELMGGEIRVASQKGVGTTVSLVIPLEKGSEADLSSRDKAPVNSDILKNKKILLVDDNDMNRLVAITILENYGTILFEAANGKEAIDFLRSQPVDIVLLDIQMPVMSGLEASQIIRSEISATLPLIALTANAIRGESDKCLSAGMNDYLSKPFEEGAFINMLSHWLAKQPMQADDGVASADGANAHQSADESYRPALYDFHRLEAIGQGNQDFIKKMIRLFIEQVPVAVHELQVAAATGDFAAVHEKAHLLKPILHNLSIDSLYQEIRELESLALTRVSSDRLDQLVTTVADVVGEVVTRLRAIQISSTL</sequence>
<keyword evidence="8" id="KW-0547">Nucleotide-binding</keyword>
<evidence type="ECO:0000256" key="12">
    <source>
        <dbReference type="ARBA" id="ARBA00023012"/>
    </source>
</evidence>
<dbReference type="PANTHER" id="PTHR45339">
    <property type="entry name" value="HYBRID SIGNAL TRANSDUCTION HISTIDINE KINASE J"/>
    <property type="match status" value="1"/>
</dbReference>
<keyword evidence="7" id="KW-0812">Transmembrane</keyword>
<dbReference type="PROSITE" id="PS50109">
    <property type="entry name" value="HIS_KIN"/>
    <property type="match status" value="1"/>
</dbReference>
<dbReference type="GO" id="GO:0005524">
    <property type="term" value="F:ATP binding"/>
    <property type="evidence" value="ECO:0007669"/>
    <property type="project" value="UniProtKB-KW"/>
</dbReference>
<keyword evidence="11" id="KW-1133">Transmembrane helix</keyword>
<dbReference type="PROSITE" id="PS50894">
    <property type="entry name" value="HPT"/>
    <property type="match status" value="1"/>
</dbReference>
<comment type="subunit">
    <text evidence="14">At low DSF concentrations, interacts with RpfF.</text>
</comment>
<evidence type="ECO:0000256" key="10">
    <source>
        <dbReference type="ARBA" id="ARBA00022840"/>
    </source>
</evidence>
<dbReference type="Gene3D" id="3.30.565.10">
    <property type="entry name" value="Histidine kinase-like ATPase, C-terminal domain"/>
    <property type="match status" value="1"/>
</dbReference>
<comment type="subcellular location">
    <subcellularLocation>
        <location evidence="2">Cell membrane</location>
        <topology evidence="2">Multi-pass membrane protein</topology>
    </subcellularLocation>
</comment>
<dbReference type="InterPro" id="IPR001789">
    <property type="entry name" value="Sig_transdc_resp-reg_receiver"/>
</dbReference>
<feature type="domain" description="Histidine kinase" evidence="19">
    <location>
        <begin position="143"/>
        <end position="365"/>
    </location>
</feature>
<dbReference type="Gene3D" id="1.10.287.130">
    <property type="match status" value="1"/>
</dbReference>
<feature type="domain" description="Response regulatory" evidence="20">
    <location>
        <begin position="388"/>
        <end position="503"/>
    </location>
</feature>
<dbReference type="EMBL" id="BMJC01000002">
    <property type="protein sequence ID" value="GGB00480.1"/>
    <property type="molecule type" value="Genomic_DNA"/>
</dbReference>
<dbReference type="InterPro" id="IPR008207">
    <property type="entry name" value="Sig_transdc_His_kin_Hpt_dom"/>
</dbReference>
<evidence type="ECO:0000256" key="14">
    <source>
        <dbReference type="ARBA" id="ARBA00064003"/>
    </source>
</evidence>
<evidence type="ECO:0000313" key="22">
    <source>
        <dbReference type="EMBL" id="GGB00480.1"/>
    </source>
</evidence>